<dbReference type="GO" id="GO:0016020">
    <property type="term" value="C:membrane"/>
    <property type="evidence" value="ECO:0007669"/>
    <property type="project" value="TreeGrafter"/>
</dbReference>
<dbReference type="EMBL" id="QPFP01000024">
    <property type="protein sequence ID" value="TEB30054.1"/>
    <property type="molecule type" value="Genomic_DNA"/>
</dbReference>
<gene>
    <name evidence="3" type="ORF">FA13DRAFT_1630977</name>
</gene>
<feature type="transmembrane region" description="Helical" evidence="2">
    <location>
        <begin position="192"/>
        <end position="211"/>
    </location>
</feature>
<feature type="region of interest" description="Disordered" evidence="1">
    <location>
        <begin position="225"/>
        <end position="413"/>
    </location>
</feature>
<keyword evidence="2" id="KW-0472">Membrane</keyword>
<keyword evidence="2" id="KW-1133">Transmembrane helix</keyword>
<feature type="transmembrane region" description="Helical" evidence="2">
    <location>
        <begin position="63"/>
        <end position="81"/>
    </location>
</feature>
<evidence type="ECO:0000313" key="4">
    <source>
        <dbReference type="Proteomes" id="UP000298030"/>
    </source>
</evidence>
<dbReference type="AlphaFoldDB" id="A0A4Y7T7W9"/>
<accession>A0A4Y7T7W9</accession>
<feature type="transmembrane region" description="Helical" evidence="2">
    <location>
        <begin position="93"/>
        <end position="120"/>
    </location>
</feature>
<organism evidence="3 4">
    <name type="scientific">Coprinellus micaceus</name>
    <name type="common">Glistening ink-cap mushroom</name>
    <name type="synonym">Coprinus micaceus</name>
    <dbReference type="NCBI Taxonomy" id="71717"/>
    <lineage>
        <taxon>Eukaryota</taxon>
        <taxon>Fungi</taxon>
        <taxon>Dikarya</taxon>
        <taxon>Basidiomycota</taxon>
        <taxon>Agaricomycotina</taxon>
        <taxon>Agaricomycetes</taxon>
        <taxon>Agaricomycetidae</taxon>
        <taxon>Agaricales</taxon>
        <taxon>Agaricineae</taxon>
        <taxon>Psathyrellaceae</taxon>
        <taxon>Coprinellus</taxon>
    </lineage>
</organism>
<evidence type="ECO:0000313" key="3">
    <source>
        <dbReference type="EMBL" id="TEB30054.1"/>
    </source>
</evidence>
<feature type="transmembrane region" description="Helical" evidence="2">
    <location>
        <begin position="20"/>
        <end position="42"/>
    </location>
</feature>
<reference evidence="3 4" key="1">
    <citation type="journal article" date="2019" name="Nat. Ecol. Evol.">
        <title>Megaphylogeny resolves global patterns of mushroom evolution.</title>
        <authorList>
            <person name="Varga T."/>
            <person name="Krizsan K."/>
            <person name="Foldi C."/>
            <person name="Dima B."/>
            <person name="Sanchez-Garcia M."/>
            <person name="Sanchez-Ramirez S."/>
            <person name="Szollosi G.J."/>
            <person name="Szarkandi J.G."/>
            <person name="Papp V."/>
            <person name="Albert L."/>
            <person name="Andreopoulos W."/>
            <person name="Angelini C."/>
            <person name="Antonin V."/>
            <person name="Barry K.W."/>
            <person name="Bougher N.L."/>
            <person name="Buchanan P."/>
            <person name="Buyck B."/>
            <person name="Bense V."/>
            <person name="Catcheside P."/>
            <person name="Chovatia M."/>
            <person name="Cooper J."/>
            <person name="Damon W."/>
            <person name="Desjardin D."/>
            <person name="Finy P."/>
            <person name="Geml J."/>
            <person name="Haridas S."/>
            <person name="Hughes K."/>
            <person name="Justo A."/>
            <person name="Karasinski D."/>
            <person name="Kautmanova I."/>
            <person name="Kiss B."/>
            <person name="Kocsube S."/>
            <person name="Kotiranta H."/>
            <person name="LaButti K.M."/>
            <person name="Lechner B.E."/>
            <person name="Liimatainen K."/>
            <person name="Lipzen A."/>
            <person name="Lukacs Z."/>
            <person name="Mihaltcheva S."/>
            <person name="Morgado L.N."/>
            <person name="Niskanen T."/>
            <person name="Noordeloos M.E."/>
            <person name="Ohm R.A."/>
            <person name="Ortiz-Santana B."/>
            <person name="Ovrebo C."/>
            <person name="Racz N."/>
            <person name="Riley R."/>
            <person name="Savchenko A."/>
            <person name="Shiryaev A."/>
            <person name="Soop K."/>
            <person name="Spirin V."/>
            <person name="Szebenyi C."/>
            <person name="Tomsovsky M."/>
            <person name="Tulloss R.E."/>
            <person name="Uehling J."/>
            <person name="Grigoriev I.V."/>
            <person name="Vagvolgyi C."/>
            <person name="Papp T."/>
            <person name="Martin F.M."/>
            <person name="Miettinen O."/>
            <person name="Hibbett D.S."/>
            <person name="Nagy L.G."/>
        </authorList>
    </citation>
    <scope>NUCLEOTIDE SEQUENCE [LARGE SCALE GENOMIC DNA]</scope>
    <source>
        <strain evidence="3 4">FP101781</strain>
    </source>
</reference>
<evidence type="ECO:0008006" key="5">
    <source>
        <dbReference type="Google" id="ProtNLM"/>
    </source>
</evidence>
<dbReference type="Proteomes" id="UP000298030">
    <property type="component" value="Unassembled WGS sequence"/>
</dbReference>
<proteinExistence type="predicted"/>
<comment type="caution">
    <text evidence="3">The sequence shown here is derived from an EMBL/GenBank/DDBJ whole genome shotgun (WGS) entry which is preliminary data.</text>
</comment>
<dbReference type="InterPro" id="IPR022127">
    <property type="entry name" value="STIMATE/YPL162C"/>
</dbReference>
<keyword evidence="2" id="KW-0812">Transmembrane</keyword>
<feature type="compositionally biased region" description="Basic and acidic residues" evidence="1">
    <location>
        <begin position="249"/>
        <end position="261"/>
    </location>
</feature>
<evidence type="ECO:0000256" key="2">
    <source>
        <dbReference type="SAM" id="Phobius"/>
    </source>
</evidence>
<sequence>MNGTGLFDDNPDVDPPSCQLLGPTALVVQALMGVFVILSLVYKRHREKPMRPWRIWIFDVSKQVLGQMFVHGLNVLISGVISDATSGNACVSYFLNILIDTTTLGVAIIYGVIHLLTFILSERFGLKGFESGVYGNPPSLNYWCRQAAIYVTALTTMKFVVIALLVLFPGIFNIGEWLLSWTWTGDGDALQVIFVMGIFPIVMNVLQFWLIDSIVKASSGPVALEPDAEDPMHPDNEPLFNASDDEDDDHRPRRGDIENQLHTRPSHSSLDTHTKSYTTGITTPDDDEHKSIETAAKGQPQDHHAYPPSLSSSFTSASSSSNTPPRHQPTRNKHPTNSTSKPHPSRRPATPPHATHTNPTISTPKDAGVADEWAVSWDDEDDASWGDEPSVAPKQNSNVTHAATIPVRPRRLS</sequence>
<dbReference type="PANTHER" id="PTHR31735">
    <property type="entry name" value="VACUOLAR MEMBRANE PROTEIN YPL162C"/>
    <property type="match status" value="1"/>
</dbReference>
<keyword evidence="4" id="KW-1185">Reference proteome</keyword>
<protein>
    <recommendedName>
        <fullName evidence="5">Vacuolar membrane protein</fullName>
    </recommendedName>
</protein>
<dbReference type="STRING" id="71717.A0A4Y7T7W9"/>
<dbReference type="PANTHER" id="PTHR31735:SF1">
    <property type="entry name" value="VACUOLAR MEMBRANE PROTEIN YPL162C"/>
    <property type="match status" value="1"/>
</dbReference>
<feature type="compositionally biased region" description="Low complexity" evidence="1">
    <location>
        <begin position="309"/>
        <end position="321"/>
    </location>
</feature>
<feature type="compositionally biased region" description="Polar residues" evidence="1">
    <location>
        <begin position="262"/>
        <end position="282"/>
    </location>
</feature>
<dbReference type="OrthoDB" id="431202at2759"/>
<evidence type="ECO:0000256" key="1">
    <source>
        <dbReference type="SAM" id="MobiDB-lite"/>
    </source>
</evidence>
<feature type="transmembrane region" description="Helical" evidence="2">
    <location>
        <begin position="147"/>
        <end position="172"/>
    </location>
</feature>
<name>A0A4Y7T7W9_COPMI</name>
<dbReference type="Pfam" id="PF12400">
    <property type="entry name" value="STIMATE"/>
    <property type="match status" value="1"/>
</dbReference>